<organism evidence="2 3">
    <name type="scientific">Phyllostomus discolor</name>
    <name type="common">pale spear-nosed bat</name>
    <dbReference type="NCBI Taxonomy" id="89673"/>
    <lineage>
        <taxon>Eukaryota</taxon>
        <taxon>Metazoa</taxon>
        <taxon>Chordata</taxon>
        <taxon>Craniata</taxon>
        <taxon>Vertebrata</taxon>
        <taxon>Euteleostomi</taxon>
        <taxon>Mammalia</taxon>
        <taxon>Eutheria</taxon>
        <taxon>Laurasiatheria</taxon>
        <taxon>Chiroptera</taxon>
        <taxon>Yangochiroptera</taxon>
        <taxon>Phyllostomidae</taxon>
        <taxon>Phyllostominae</taxon>
        <taxon>Phyllostomus</taxon>
    </lineage>
</organism>
<proteinExistence type="predicted"/>
<evidence type="ECO:0000313" key="2">
    <source>
        <dbReference type="EMBL" id="KAF6130782.1"/>
    </source>
</evidence>
<sequence>MRSPPQTCLPPLLIKTDTRGYRKDGDWDFFFFFNAIQQSESNGGRSYKEEKDAQAQGFLPPSRPDSARGSASRGTRQGPQALHPPLVRKDTHQGTQWRKQGAWSAAPRVPELGLSPSKAALFPGLGFLVCKTQAVPAQRLPRPLSALSFPRREVGN</sequence>
<dbReference type="Proteomes" id="UP000664940">
    <property type="component" value="Unassembled WGS sequence"/>
</dbReference>
<accession>A0A834BD04</accession>
<comment type="caution">
    <text evidence="2">The sequence shown here is derived from an EMBL/GenBank/DDBJ whole genome shotgun (WGS) entry which is preliminary data.</text>
</comment>
<evidence type="ECO:0000256" key="1">
    <source>
        <dbReference type="SAM" id="MobiDB-lite"/>
    </source>
</evidence>
<name>A0A834BD04_9CHIR</name>
<feature type="region of interest" description="Disordered" evidence="1">
    <location>
        <begin position="41"/>
        <end position="95"/>
    </location>
</feature>
<dbReference type="EMBL" id="JABVXQ010000001">
    <property type="protein sequence ID" value="KAF6130782.1"/>
    <property type="molecule type" value="Genomic_DNA"/>
</dbReference>
<protein>
    <submittedName>
        <fullName evidence="2">Uncharacterized protein</fullName>
    </submittedName>
</protein>
<reference evidence="2 3" key="1">
    <citation type="journal article" date="2020" name="Nature">
        <title>Six reference-quality genomes reveal evolution of bat adaptations.</title>
        <authorList>
            <person name="Jebb D."/>
            <person name="Huang Z."/>
            <person name="Pippel M."/>
            <person name="Hughes G.M."/>
            <person name="Lavrichenko K."/>
            <person name="Devanna P."/>
            <person name="Winkler S."/>
            <person name="Jermiin L.S."/>
            <person name="Skirmuntt E.C."/>
            <person name="Katzourakis A."/>
            <person name="Burkitt-Gray L."/>
            <person name="Ray D.A."/>
            <person name="Sullivan K.A.M."/>
            <person name="Roscito J.G."/>
            <person name="Kirilenko B.M."/>
            <person name="Davalos L.M."/>
            <person name="Corthals A.P."/>
            <person name="Power M.L."/>
            <person name="Jones G."/>
            <person name="Ransome R.D."/>
            <person name="Dechmann D.K.N."/>
            <person name="Locatelli A.G."/>
            <person name="Puechmaille S.J."/>
            <person name="Fedrigo O."/>
            <person name="Jarvis E.D."/>
            <person name="Hiller M."/>
            <person name="Vernes S.C."/>
            <person name="Myers E.W."/>
            <person name="Teeling E.C."/>
        </authorList>
    </citation>
    <scope>NUCLEOTIDE SEQUENCE [LARGE SCALE GENOMIC DNA]</scope>
    <source>
        <strain evidence="2">Bat1K_MPI-CBG_1</strain>
    </source>
</reference>
<evidence type="ECO:0000313" key="3">
    <source>
        <dbReference type="Proteomes" id="UP000664940"/>
    </source>
</evidence>
<dbReference type="AlphaFoldDB" id="A0A834BD04"/>
<gene>
    <name evidence="2" type="ORF">HJG60_007760</name>
</gene>